<organism evidence="2 3">
    <name type="scientific">Edaphochlamys debaryana</name>
    <dbReference type="NCBI Taxonomy" id="47281"/>
    <lineage>
        <taxon>Eukaryota</taxon>
        <taxon>Viridiplantae</taxon>
        <taxon>Chlorophyta</taxon>
        <taxon>core chlorophytes</taxon>
        <taxon>Chlorophyceae</taxon>
        <taxon>CS clade</taxon>
        <taxon>Chlamydomonadales</taxon>
        <taxon>Chlamydomonadales incertae sedis</taxon>
        <taxon>Edaphochlamys</taxon>
    </lineage>
</organism>
<name>A0A836BQA2_9CHLO</name>
<evidence type="ECO:0000313" key="2">
    <source>
        <dbReference type="EMBL" id="KAG2485201.1"/>
    </source>
</evidence>
<comment type="caution">
    <text evidence="2">The sequence shown here is derived from an EMBL/GenBank/DDBJ whole genome shotgun (WGS) entry which is preliminary data.</text>
</comment>
<evidence type="ECO:0000256" key="1">
    <source>
        <dbReference type="SAM" id="MobiDB-lite"/>
    </source>
</evidence>
<dbReference type="Proteomes" id="UP000612055">
    <property type="component" value="Unassembled WGS sequence"/>
</dbReference>
<keyword evidence="3" id="KW-1185">Reference proteome</keyword>
<feature type="compositionally biased region" description="Gly residues" evidence="1">
    <location>
        <begin position="24"/>
        <end position="33"/>
    </location>
</feature>
<reference evidence="2" key="1">
    <citation type="journal article" date="2020" name="bioRxiv">
        <title>Comparative genomics of Chlamydomonas.</title>
        <authorList>
            <person name="Craig R.J."/>
            <person name="Hasan A.R."/>
            <person name="Ness R.W."/>
            <person name="Keightley P.D."/>
        </authorList>
    </citation>
    <scope>NUCLEOTIDE SEQUENCE</scope>
    <source>
        <strain evidence="2">CCAP 11/70</strain>
    </source>
</reference>
<sequence length="629" mass="63144">MAVSEGEGSGGGGTTETAAAPGHAGNGSSGGGAETAKEPGQQPVAKWRKGAAGAAEGGSKAVALSAEQLTQFSQLWESHNSSATLHAESLLTAVKSAGINIPKTRLAATLAACGLAWRKPTDRQVKTLQQLWQEHRGDPGAAEKIAAALPGHWQPSQIEVMVRKHCTSEDEDSEAGDARALEAAAAPATAVPVAAVVEAFQPPVVHLPVAVVHTAAPAEAAAAAAAGLGMAGMDGGAGAAGPAEGPADAVAAAAAAARAPALLGADMGLDLRGVVPSLDNAAVMFAEDRVGGVLGSPPNLADLLGSPTTPAAAAAAAAHAAALLAANGTNLTYPLSYTELLQQGAGGTDASMPGQAQGPPSPPQAQAQQQQQPPQAHAGAQVPPLAVLPLQQPPAPLPQAQVQHQAPGLVAHQPLQQPPPPLPQAQVQAQTFPQFRGLLARKILFPPERGGRRRKPPTGRGIINCLQQAIEAGEAAGQGGAGRGGPGRGRGAGGRGVLGRGAGAGGRGGVGQGGGADVVEMELPGEEEADALQAAGPMQPAEAHLEAYKNSYFSEHFKPTSAVGEEITTIHGQGDIILFGQTNRSSQLKIAVHGPSGFGMSVDTQQELARFLSVFLRVPDLRESLLSRV</sequence>
<accession>A0A836BQA2</accession>
<feature type="compositionally biased region" description="Low complexity" evidence="1">
    <location>
        <begin position="353"/>
        <end position="380"/>
    </location>
</feature>
<gene>
    <name evidence="2" type="ORF">HYH03_016090</name>
</gene>
<feature type="region of interest" description="Disordered" evidence="1">
    <location>
        <begin position="1"/>
        <end position="53"/>
    </location>
</feature>
<dbReference type="EMBL" id="JAEHOE010000134">
    <property type="protein sequence ID" value="KAG2485201.1"/>
    <property type="molecule type" value="Genomic_DNA"/>
</dbReference>
<feature type="region of interest" description="Disordered" evidence="1">
    <location>
        <begin position="344"/>
        <end position="380"/>
    </location>
</feature>
<evidence type="ECO:0000313" key="3">
    <source>
        <dbReference type="Proteomes" id="UP000612055"/>
    </source>
</evidence>
<dbReference type="AlphaFoldDB" id="A0A836BQA2"/>
<protein>
    <submittedName>
        <fullName evidence="2">Uncharacterized protein</fullName>
    </submittedName>
</protein>
<proteinExistence type="predicted"/>